<dbReference type="SMART" id="SM00219">
    <property type="entry name" value="TyrKc"/>
    <property type="match status" value="1"/>
</dbReference>
<dbReference type="Pfam" id="PF00069">
    <property type="entry name" value="Pkinase"/>
    <property type="match status" value="1"/>
</dbReference>
<dbReference type="PROSITE" id="PS50011">
    <property type="entry name" value="PROTEIN_KINASE_DOM"/>
    <property type="match status" value="1"/>
</dbReference>
<dbReference type="PROSITE" id="PS00109">
    <property type="entry name" value="PROTEIN_KINASE_TYR"/>
    <property type="match status" value="1"/>
</dbReference>
<evidence type="ECO:0000259" key="6">
    <source>
        <dbReference type="PROSITE" id="PS50011"/>
    </source>
</evidence>
<comment type="caution">
    <text evidence="7">The sequence shown here is derived from an EMBL/GenBank/DDBJ whole genome shotgun (WGS) entry which is preliminary data.</text>
</comment>
<feature type="binding site" evidence="5">
    <location>
        <position position="397"/>
    </location>
    <ligand>
        <name>ATP</name>
        <dbReference type="ChEBI" id="CHEBI:30616"/>
    </ligand>
</feature>
<dbReference type="InterPro" id="IPR008266">
    <property type="entry name" value="Tyr_kinase_AS"/>
</dbReference>
<dbReference type="InterPro" id="IPR029035">
    <property type="entry name" value="DHS-like_NAD/FAD-binding_dom"/>
</dbReference>
<keyword evidence="2 5" id="KW-0547">Nucleotide-binding</keyword>
<evidence type="ECO:0000256" key="4">
    <source>
        <dbReference type="ARBA" id="ARBA00022840"/>
    </source>
</evidence>
<gene>
    <name evidence="7" type="ORF">GGR23_001731</name>
</gene>
<evidence type="ECO:0000256" key="2">
    <source>
        <dbReference type="ARBA" id="ARBA00022741"/>
    </source>
</evidence>
<dbReference type="Proteomes" id="UP000528286">
    <property type="component" value="Unassembled WGS sequence"/>
</dbReference>
<feature type="domain" description="Protein kinase" evidence="6">
    <location>
        <begin position="369"/>
        <end position="641"/>
    </location>
</feature>
<dbReference type="RefSeq" id="WP_183365811.1">
    <property type="nucleotide sequence ID" value="NZ_JACIEZ010000003.1"/>
</dbReference>
<name>A0A7W6J4A4_9HYPH</name>
<evidence type="ECO:0000313" key="7">
    <source>
        <dbReference type="EMBL" id="MBB4064544.1"/>
    </source>
</evidence>
<dbReference type="Pfam" id="PF13289">
    <property type="entry name" value="SIR2_2"/>
    <property type="match status" value="1"/>
</dbReference>
<keyword evidence="7" id="KW-0723">Serine/threonine-protein kinase</keyword>
<sequence length="781" mass="88423">MSQLEQQPSFKRLAKVYSEKTKRLVIFCGAGASRECGLPTWDELVVRIKDSYLDIAKTDIGHKLADELNSQIKSLPVNWHRMSRLKEIMGEHFEVAVRNNLNVDSNFIPTFYKEVWKLEPNALLSFNLDNFANTSYVQRKTGRLQNHLLGIDAPNSRISLGDGRPLIVDLHGNVDTPRSWILTNEERENLLEQESYLEFLKSMFAHNLVLFYGVSVDDLTVSGQLSYLRKVGFVTGDYFLIKKQQSKEDLNLIKQLPLNIVYTGEDKSWEEGFRELVLTLTKSRSPEEKVDPVFSVKAPEDDIPSPNEIVKLEPDTIRKHLSAATKKFYQENGEFDYVAYRNFCKLYDTAIHISTRVNPNDANQYWLGNRIQAELGRGNFGRVYQAFDASDNSIAVKVAHMEVRDDDAMLNSFRRGVDSMRFLSQSGIRGIVKILDASELPPSIIMEYVQGIDLHKYINDGLARSALDKLNICLWIAKIIFECHSHERIILHRDLRPSNIMITGEYWEGVTENDIRVLDFDLSWFKGASGAEFYMNASQALGFLAPEQIDAKSRYSNRSALVDVYGIAMLLYFMVSGEIPLANASSRVDWGARLKAASANLFSKNWRSTKYLFEDLVFRATSEVQTNRPKLPDFIDSLKILVGICEGVYPFDADSVIIEILSRISPSVSNANFDMNMRMATYTSPAGTSLEMHTDGRVITCVLRHTLKETSNRVTRGRDLSDALFKAKSKAMTFAHVDENFTGTVHGGNQLKFTFEVPTSLRSLEAAASGIDFAVVEIKKS</sequence>
<dbReference type="GO" id="GO:0004713">
    <property type="term" value="F:protein tyrosine kinase activity"/>
    <property type="evidence" value="ECO:0007669"/>
    <property type="project" value="InterPro"/>
</dbReference>
<dbReference type="EMBL" id="JACIEZ010000003">
    <property type="protein sequence ID" value="MBB4064544.1"/>
    <property type="molecule type" value="Genomic_DNA"/>
</dbReference>
<dbReference type="InterPro" id="IPR020635">
    <property type="entry name" value="Tyr_kinase_cat_dom"/>
</dbReference>
<dbReference type="SUPFAM" id="SSF56112">
    <property type="entry name" value="Protein kinase-like (PK-like)"/>
    <property type="match status" value="1"/>
</dbReference>
<dbReference type="InterPro" id="IPR017441">
    <property type="entry name" value="Protein_kinase_ATP_BS"/>
</dbReference>
<evidence type="ECO:0000256" key="1">
    <source>
        <dbReference type="ARBA" id="ARBA00022679"/>
    </source>
</evidence>
<dbReference type="PANTHER" id="PTHR43289">
    <property type="entry name" value="MITOGEN-ACTIVATED PROTEIN KINASE KINASE KINASE 20-RELATED"/>
    <property type="match status" value="1"/>
</dbReference>
<evidence type="ECO:0000256" key="3">
    <source>
        <dbReference type="ARBA" id="ARBA00022777"/>
    </source>
</evidence>
<dbReference type="PANTHER" id="PTHR43289:SF34">
    <property type="entry name" value="SERINE_THREONINE-PROTEIN KINASE YBDM-RELATED"/>
    <property type="match status" value="1"/>
</dbReference>
<evidence type="ECO:0000313" key="8">
    <source>
        <dbReference type="Proteomes" id="UP000528286"/>
    </source>
</evidence>
<dbReference type="PROSITE" id="PS00107">
    <property type="entry name" value="PROTEIN_KINASE_ATP"/>
    <property type="match status" value="1"/>
</dbReference>
<keyword evidence="4 5" id="KW-0067">ATP-binding</keyword>
<dbReference type="InterPro" id="IPR000719">
    <property type="entry name" value="Prot_kinase_dom"/>
</dbReference>
<organism evidence="7 8">
    <name type="scientific">Gellertiella hungarica</name>
    <dbReference type="NCBI Taxonomy" id="1572859"/>
    <lineage>
        <taxon>Bacteria</taxon>
        <taxon>Pseudomonadati</taxon>
        <taxon>Pseudomonadota</taxon>
        <taxon>Alphaproteobacteria</taxon>
        <taxon>Hyphomicrobiales</taxon>
        <taxon>Rhizobiaceae</taxon>
        <taxon>Gellertiella</taxon>
    </lineage>
</organism>
<keyword evidence="3 7" id="KW-0418">Kinase</keyword>
<dbReference type="InterPro" id="IPR011009">
    <property type="entry name" value="Kinase-like_dom_sf"/>
</dbReference>
<reference evidence="7 8" key="1">
    <citation type="submission" date="2020-08" db="EMBL/GenBank/DDBJ databases">
        <title>Genomic Encyclopedia of Type Strains, Phase IV (KMG-IV): sequencing the most valuable type-strain genomes for metagenomic binning, comparative biology and taxonomic classification.</title>
        <authorList>
            <person name="Goeker M."/>
        </authorList>
    </citation>
    <scope>NUCLEOTIDE SEQUENCE [LARGE SCALE GENOMIC DNA]</scope>
    <source>
        <strain evidence="7 8">DSM 29853</strain>
    </source>
</reference>
<dbReference type="GO" id="GO:0005524">
    <property type="term" value="F:ATP binding"/>
    <property type="evidence" value="ECO:0007669"/>
    <property type="project" value="UniProtKB-UniRule"/>
</dbReference>
<dbReference type="AlphaFoldDB" id="A0A7W6J4A4"/>
<keyword evidence="1" id="KW-0808">Transferase</keyword>
<accession>A0A7W6J4A4</accession>
<keyword evidence="8" id="KW-1185">Reference proteome</keyword>
<proteinExistence type="predicted"/>
<evidence type="ECO:0000256" key="5">
    <source>
        <dbReference type="PROSITE-ProRule" id="PRU10141"/>
    </source>
</evidence>
<dbReference type="Gene3D" id="1.10.510.10">
    <property type="entry name" value="Transferase(Phosphotransferase) domain 1"/>
    <property type="match status" value="1"/>
</dbReference>
<dbReference type="GO" id="GO:0004674">
    <property type="term" value="F:protein serine/threonine kinase activity"/>
    <property type="evidence" value="ECO:0007669"/>
    <property type="project" value="UniProtKB-KW"/>
</dbReference>
<protein>
    <submittedName>
        <fullName evidence="7">Serine/threonine protein kinase</fullName>
    </submittedName>
</protein>
<dbReference type="SUPFAM" id="SSF52467">
    <property type="entry name" value="DHS-like NAD/FAD-binding domain"/>
    <property type="match status" value="1"/>
</dbReference>